<gene>
    <name evidence="1" type="ORF">LACBIDRAFT_305824</name>
</gene>
<dbReference type="KEGG" id="lbc:LACBIDRAFT_305824"/>
<dbReference type="AlphaFoldDB" id="B0CS07"/>
<dbReference type="HOGENOM" id="CLU_2886184_0_0_1"/>
<reference evidence="1 2" key="1">
    <citation type="journal article" date="2008" name="Nature">
        <title>The genome of Laccaria bicolor provides insights into mycorrhizal symbiosis.</title>
        <authorList>
            <person name="Martin F."/>
            <person name="Aerts A."/>
            <person name="Ahren D."/>
            <person name="Brun A."/>
            <person name="Danchin E.G.J."/>
            <person name="Duchaussoy F."/>
            <person name="Gibon J."/>
            <person name="Kohler A."/>
            <person name="Lindquist E."/>
            <person name="Pereda V."/>
            <person name="Salamov A."/>
            <person name="Shapiro H.J."/>
            <person name="Wuyts J."/>
            <person name="Blaudez D."/>
            <person name="Buee M."/>
            <person name="Brokstein P."/>
            <person name="Canbaeck B."/>
            <person name="Cohen D."/>
            <person name="Courty P.E."/>
            <person name="Coutinho P.M."/>
            <person name="Delaruelle C."/>
            <person name="Detter J.C."/>
            <person name="Deveau A."/>
            <person name="DiFazio S."/>
            <person name="Duplessis S."/>
            <person name="Fraissinet-Tachet L."/>
            <person name="Lucic E."/>
            <person name="Frey-Klett P."/>
            <person name="Fourrey C."/>
            <person name="Feussner I."/>
            <person name="Gay G."/>
            <person name="Grimwood J."/>
            <person name="Hoegger P.J."/>
            <person name="Jain P."/>
            <person name="Kilaru S."/>
            <person name="Labbe J."/>
            <person name="Lin Y.C."/>
            <person name="Legue V."/>
            <person name="Le Tacon F."/>
            <person name="Marmeisse R."/>
            <person name="Melayah D."/>
            <person name="Montanini B."/>
            <person name="Muratet M."/>
            <person name="Nehls U."/>
            <person name="Niculita-Hirzel H."/>
            <person name="Oudot-Le Secq M.P."/>
            <person name="Peter M."/>
            <person name="Quesneville H."/>
            <person name="Rajashekar B."/>
            <person name="Reich M."/>
            <person name="Rouhier N."/>
            <person name="Schmutz J."/>
            <person name="Yin T."/>
            <person name="Chalot M."/>
            <person name="Henrissat B."/>
            <person name="Kuees U."/>
            <person name="Lucas S."/>
            <person name="Van de Peer Y."/>
            <person name="Podila G.K."/>
            <person name="Polle A."/>
            <person name="Pukkila P.J."/>
            <person name="Richardson P.M."/>
            <person name="Rouze P."/>
            <person name="Sanders I.R."/>
            <person name="Stajich J.E."/>
            <person name="Tunlid A."/>
            <person name="Tuskan G."/>
            <person name="Grigoriev I.V."/>
        </authorList>
    </citation>
    <scope>NUCLEOTIDE SEQUENCE [LARGE SCALE GENOMIC DNA]</scope>
    <source>
        <strain evidence="2">S238N-H82 / ATCC MYA-4686</strain>
    </source>
</reference>
<dbReference type="GeneID" id="6070250"/>
<dbReference type="Proteomes" id="UP000001194">
    <property type="component" value="Unassembled WGS sequence"/>
</dbReference>
<dbReference type="EMBL" id="DS547092">
    <property type="protein sequence ID" value="EDR14213.1"/>
    <property type="molecule type" value="Genomic_DNA"/>
</dbReference>
<protein>
    <submittedName>
        <fullName evidence="1">Predicted protein</fullName>
    </submittedName>
</protein>
<keyword evidence="2" id="KW-1185">Reference proteome</keyword>
<accession>B0CS07</accession>
<dbReference type="RefSeq" id="XP_001874772.1">
    <property type="nucleotide sequence ID" value="XM_001874737.1"/>
</dbReference>
<sequence length="63" mass="7105">MNGQLKVLSTSLSSTFLLPTHMRKVEHSCKRNTSLCCETQHTIPISNYLILHPGLQSFTSNLF</sequence>
<evidence type="ECO:0000313" key="1">
    <source>
        <dbReference type="EMBL" id="EDR14213.1"/>
    </source>
</evidence>
<name>B0CS07_LACBS</name>
<dbReference type="InParanoid" id="B0CS07"/>
<organism evidence="2">
    <name type="scientific">Laccaria bicolor (strain S238N-H82 / ATCC MYA-4686)</name>
    <name type="common">Bicoloured deceiver</name>
    <name type="synonym">Laccaria laccata var. bicolor</name>
    <dbReference type="NCBI Taxonomy" id="486041"/>
    <lineage>
        <taxon>Eukaryota</taxon>
        <taxon>Fungi</taxon>
        <taxon>Dikarya</taxon>
        <taxon>Basidiomycota</taxon>
        <taxon>Agaricomycotina</taxon>
        <taxon>Agaricomycetes</taxon>
        <taxon>Agaricomycetidae</taxon>
        <taxon>Agaricales</taxon>
        <taxon>Agaricineae</taxon>
        <taxon>Hydnangiaceae</taxon>
        <taxon>Laccaria</taxon>
    </lineage>
</organism>
<proteinExistence type="predicted"/>
<evidence type="ECO:0000313" key="2">
    <source>
        <dbReference type="Proteomes" id="UP000001194"/>
    </source>
</evidence>